<dbReference type="Proteomes" id="UP000218332">
    <property type="component" value="Unassembled WGS sequence"/>
</dbReference>
<organism evidence="1 2">
    <name type="scientific">Tamilnaduibacter salinus</name>
    <dbReference type="NCBI Taxonomy" id="1484056"/>
    <lineage>
        <taxon>Bacteria</taxon>
        <taxon>Pseudomonadati</taxon>
        <taxon>Pseudomonadota</taxon>
        <taxon>Gammaproteobacteria</taxon>
        <taxon>Pseudomonadales</taxon>
        <taxon>Marinobacteraceae</taxon>
        <taxon>Tamilnaduibacter</taxon>
    </lineage>
</organism>
<sequence>MSQSKVLAYLDHNILDSMLKGDPAGIADLLKDENISPVFSSENLAEIHRSKGREIEFLQLLDGLEALHLVPVMGIGTAELKLNSASNAYRDYVAGLSDSPDSGLMFTGMLEKLYGGRKEQSFDEIFACGVDEIQKLLSVVEGQTDNIPGLTADQRDELQFAIQNLPDLLRAELSSAASSLDAQKNAGAKQFEDATGLGAKVLKNVEGPRVVQKIWAMLESQFDSADLDIDTFFGTKPSRHEADYGKERTVVEKVNGIYHQLNFLGYYRDSKMHQERRFKASFSDMTHAGLASFCHLLICRDEDLVMKAAAAYEYLGIGTKILHYKANQ</sequence>
<evidence type="ECO:0000313" key="1">
    <source>
        <dbReference type="EMBL" id="PAV26229.1"/>
    </source>
</evidence>
<protein>
    <submittedName>
        <fullName evidence="1">Uncharacterized protein</fullName>
    </submittedName>
</protein>
<evidence type="ECO:0000313" key="2">
    <source>
        <dbReference type="Proteomes" id="UP000218332"/>
    </source>
</evidence>
<name>A0A2A2I3C8_9GAMM</name>
<gene>
    <name evidence="1" type="ORF">CF392_06865</name>
</gene>
<reference evidence="1 2" key="1">
    <citation type="submission" date="2017-07" db="EMBL/GenBank/DDBJ databases">
        <title>Tamlnaduibacter salinus (Mi-7) genome sequencing.</title>
        <authorList>
            <person name="Verma A."/>
            <person name="Krishnamurthi S."/>
        </authorList>
    </citation>
    <scope>NUCLEOTIDE SEQUENCE [LARGE SCALE GENOMIC DNA]</scope>
    <source>
        <strain evidence="1 2">Mi-7</strain>
    </source>
</reference>
<dbReference type="RefSeq" id="WP_095610721.1">
    <property type="nucleotide sequence ID" value="NZ_NMPM01000033.1"/>
</dbReference>
<accession>A0A2A2I3C8</accession>
<proteinExistence type="predicted"/>
<dbReference type="EMBL" id="NMPM01000033">
    <property type="protein sequence ID" value="PAV26229.1"/>
    <property type="molecule type" value="Genomic_DNA"/>
</dbReference>
<dbReference type="AlphaFoldDB" id="A0A2A2I3C8"/>
<keyword evidence="2" id="KW-1185">Reference proteome</keyword>
<comment type="caution">
    <text evidence="1">The sequence shown here is derived from an EMBL/GenBank/DDBJ whole genome shotgun (WGS) entry which is preliminary data.</text>
</comment>